<comment type="caution">
    <text evidence="2">The sequence shown here is derived from an EMBL/GenBank/DDBJ whole genome shotgun (WGS) entry which is preliminary data.</text>
</comment>
<dbReference type="Pfam" id="PF01636">
    <property type="entry name" value="APH"/>
    <property type="match status" value="1"/>
</dbReference>
<dbReference type="InterPro" id="IPR051678">
    <property type="entry name" value="AGP_Transferase"/>
</dbReference>
<protein>
    <submittedName>
        <fullName evidence="2">Aminoglycoside phosphotransferase (APT) family kinase protein</fullName>
    </submittedName>
</protein>
<evidence type="ECO:0000313" key="3">
    <source>
        <dbReference type="Proteomes" id="UP000704762"/>
    </source>
</evidence>
<keyword evidence="3" id="KW-1185">Reference proteome</keyword>
<reference evidence="2 3" key="1">
    <citation type="submission" date="2021-01" db="EMBL/GenBank/DDBJ databases">
        <title>Sequencing the genomes of 1000 actinobacteria strains.</title>
        <authorList>
            <person name="Klenk H.-P."/>
        </authorList>
    </citation>
    <scope>NUCLEOTIDE SEQUENCE [LARGE SCALE GENOMIC DNA]</scope>
    <source>
        <strain evidence="2 3">DSM 18662</strain>
    </source>
</reference>
<dbReference type="Gene3D" id="3.90.1200.10">
    <property type="match status" value="1"/>
</dbReference>
<dbReference type="InterPro" id="IPR002575">
    <property type="entry name" value="Aminoglycoside_PTrfase"/>
</dbReference>
<dbReference type="Gene3D" id="3.30.200.150">
    <property type="match status" value="1"/>
</dbReference>
<sequence>MTDRAGMAGAAERRDARLAAAIVQAHGIRPTGVRAIVGQGVTNHVFIVESANCAVVVRFAIDTLWQDDFELEAWCLAKAAEHGIPSPGVLAVGRHDGVPFLMQTYVQGRPGTTARTDDLWHTLGTFARTVHAIPVTPDAPEGLFSRFGRDPAAAWQAHLDYNRDQLGPADPLIGLGVYTMAELGSLRDLITRLGAAELSFGLSHGDLSMTNVLVTADAEPVLIDWGAAAVGPVPYHDLLTLTRQHQSRNDPSASELEAFATGCRIEIGDLGRTLADLDLLGRVDLVRWAIDRRPDRLAAAVIAARYGVRDALR</sequence>
<evidence type="ECO:0000313" key="2">
    <source>
        <dbReference type="EMBL" id="MBM7798706.1"/>
    </source>
</evidence>
<dbReference type="PANTHER" id="PTHR21310">
    <property type="entry name" value="AMINOGLYCOSIDE PHOSPHOTRANSFERASE-RELATED-RELATED"/>
    <property type="match status" value="1"/>
</dbReference>
<dbReference type="Proteomes" id="UP000704762">
    <property type="component" value="Unassembled WGS sequence"/>
</dbReference>
<accession>A0ABS2RKL1</accession>
<keyword evidence="2" id="KW-0808">Transferase</keyword>
<name>A0ABS2RKL1_9ACTN</name>
<dbReference type="GO" id="GO:0016301">
    <property type="term" value="F:kinase activity"/>
    <property type="evidence" value="ECO:0007669"/>
    <property type="project" value="UniProtKB-KW"/>
</dbReference>
<dbReference type="SUPFAM" id="SSF56112">
    <property type="entry name" value="Protein kinase-like (PK-like)"/>
    <property type="match status" value="1"/>
</dbReference>
<gene>
    <name evidence="2" type="ORF">JOE57_001627</name>
</gene>
<feature type="domain" description="Aminoglycoside phosphotransferase" evidence="1">
    <location>
        <begin position="37"/>
        <end position="260"/>
    </location>
</feature>
<evidence type="ECO:0000259" key="1">
    <source>
        <dbReference type="Pfam" id="PF01636"/>
    </source>
</evidence>
<dbReference type="InterPro" id="IPR011009">
    <property type="entry name" value="Kinase-like_dom_sf"/>
</dbReference>
<dbReference type="RefSeq" id="WP_204917219.1">
    <property type="nucleotide sequence ID" value="NZ_BAAAQP010000002.1"/>
</dbReference>
<dbReference type="EMBL" id="JAFBCF010000001">
    <property type="protein sequence ID" value="MBM7798706.1"/>
    <property type="molecule type" value="Genomic_DNA"/>
</dbReference>
<organism evidence="2 3">
    <name type="scientific">Microlunatus panaciterrae</name>
    <dbReference type="NCBI Taxonomy" id="400768"/>
    <lineage>
        <taxon>Bacteria</taxon>
        <taxon>Bacillati</taxon>
        <taxon>Actinomycetota</taxon>
        <taxon>Actinomycetes</taxon>
        <taxon>Propionibacteriales</taxon>
        <taxon>Propionibacteriaceae</taxon>
        <taxon>Microlunatus</taxon>
    </lineage>
</organism>
<proteinExistence type="predicted"/>
<keyword evidence="2" id="KW-0418">Kinase</keyword>